<accession>A0ACC2MNA2</accession>
<evidence type="ECO:0000313" key="2">
    <source>
        <dbReference type="Proteomes" id="UP001234297"/>
    </source>
</evidence>
<evidence type="ECO:0000313" key="1">
    <source>
        <dbReference type="EMBL" id="KAJ8647200.1"/>
    </source>
</evidence>
<dbReference type="EMBL" id="CM056809">
    <property type="protein sequence ID" value="KAJ8647200.1"/>
    <property type="molecule type" value="Genomic_DNA"/>
</dbReference>
<protein>
    <submittedName>
        <fullName evidence="1">Uncharacterized protein</fullName>
    </submittedName>
</protein>
<sequence>METNRCHADDININACLPPRKRLLAGLKRQSCGNASSSHSSFASDFGARLHEFLAIDPENPFISPEQIVEASRSAALAAAEVAAAAKANAMEKAAAAVKATAAAKSALELVASMTKGSASVETSRRKSKLRKHVPVKLLYEGGQLTANHESDEELARRLHRAMNSSPRISKNNVDSNWKIHSLKTHRQPALGESMNFKDSVVCEGISPPSICKKNVEAGDCASYILDRGSSSELDEEVKLCTAETNCLDAVEIPHEGERGRKCCDSLGAKGLSHGKKARIKQKKLPLSLCSRRDCKKPKEKTESKDFSSTEEKCIPRTMPSSAVQPSNKGKLINEMLQLQIQYVTVGNKGADKMSSEPSEPSSELSACNGAVSFIWKSRQIHFRASPVARQLFVECRCPYQGVFSGTMVPFMFEKSMHFHFLMF</sequence>
<proteinExistence type="predicted"/>
<organism evidence="1 2">
    <name type="scientific">Persea americana</name>
    <name type="common">Avocado</name>
    <dbReference type="NCBI Taxonomy" id="3435"/>
    <lineage>
        <taxon>Eukaryota</taxon>
        <taxon>Viridiplantae</taxon>
        <taxon>Streptophyta</taxon>
        <taxon>Embryophyta</taxon>
        <taxon>Tracheophyta</taxon>
        <taxon>Spermatophyta</taxon>
        <taxon>Magnoliopsida</taxon>
        <taxon>Magnoliidae</taxon>
        <taxon>Laurales</taxon>
        <taxon>Lauraceae</taxon>
        <taxon>Persea</taxon>
    </lineage>
</organism>
<dbReference type="Proteomes" id="UP001234297">
    <property type="component" value="Chromosome 1"/>
</dbReference>
<name>A0ACC2MNA2_PERAE</name>
<comment type="caution">
    <text evidence="1">The sequence shown here is derived from an EMBL/GenBank/DDBJ whole genome shotgun (WGS) entry which is preliminary data.</text>
</comment>
<gene>
    <name evidence="1" type="ORF">MRB53_000223</name>
</gene>
<reference evidence="1 2" key="1">
    <citation type="journal article" date="2022" name="Hortic Res">
        <title>A haplotype resolved chromosomal level avocado genome allows analysis of novel avocado genes.</title>
        <authorList>
            <person name="Nath O."/>
            <person name="Fletcher S.J."/>
            <person name="Hayward A."/>
            <person name="Shaw L.M."/>
            <person name="Masouleh A.K."/>
            <person name="Furtado A."/>
            <person name="Henry R.J."/>
            <person name="Mitter N."/>
        </authorList>
    </citation>
    <scope>NUCLEOTIDE SEQUENCE [LARGE SCALE GENOMIC DNA]</scope>
    <source>
        <strain evidence="2">cv. Hass</strain>
    </source>
</reference>
<keyword evidence="2" id="KW-1185">Reference proteome</keyword>